<gene>
    <name evidence="1" type="ORF">NQ318_009508</name>
</gene>
<comment type="caution">
    <text evidence="1">The sequence shown here is derived from an EMBL/GenBank/DDBJ whole genome shotgun (WGS) entry which is preliminary data.</text>
</comment>
<dbReference type="EMBL" id="JAPWTK010000010">
    <property type="protein sequence ID" value="KAJ8960066.1"/>
    <property type="molecule type" value="Genomic_DNA"/>
</dbReference>
<accession>A0AAV8Z9D9</accession>
<dbReference type="Proteomes" id="UP001162162">
    <property type="component" value="Unassembled WGS sequence"/>
</dbReference>
<reference evidence="1" key="1">
    <citation type="journal article" date="2023" name="Insect Mol. Biol.">
        <title>Genome sequencing provides insights into the evolution of gene families encoding plant cell wall-degrading enzymes in longhorned beetles.</title>
        <authorList>
            <person name="Shin N.R."/>
            <person name="Okamura Y."/>
            <person name="Kirsch R."/>
            <person name="Pauchet Y."/>
        </authorList>
    </citation>
    <scope>NUCLEOTIDE SEQUENCE</scope>
    <source>
        <strain evidence="1">AMC_N1</strain>
    </source>
</reference>
<keyword evidence="2" id="KW-1185">Reference proteome</keyword>
<evidence type="ECO:0000313" key="2">
    <source>
        <dbReference type="Proteomes" id="UP001162162"/>
    </source>
</evidence>
<sequence length="131" mass="15508">NLYIRLGETFRPKSNHGTAKTITVDEKDEILIRVSENPRLSTRRLIVQSTSESRHFTSYCFKICQLAYNLLSFYKICKPNSQIFLRFYLPMGRHVLDAQFLIRADCELLMEESFVGFRGFTCCKRHFQHEF</sequence>
<name>A0AAV8Z9D9_9CUCU</name>
<organism evidence="1 2">
    <name type="scientific">Aromia moschata</name>
    <dbReference type="NCBI Taxonomy" id="1265417"/>
    <lineage>
        <taxon>Eukaryota</taxon>
        <taxon>Metazoa</taxon>
        <taxon>Ecdysozoa</taxon>
        <taxon>Arthropoda</taxon>
        <taxon>Hexapoda</taxon>
        <taxon>Insecta</taxon>
        <taxon>Pterygota</taxon>
        <taxon>Neoptera</taxon>
        <taxon>Endopterygota</taxon>
        <taxon>Coleoptera</taxon>
        <taxon>Polyphaga</taxon>
        <taxon>Cucujiformia</taxon>
        <taxon>Chrysomeloidea</taxon>
        <taxon>Cerambycidae</taxon>
        <taxon>Cerambycinae</taxon>
        <taxon>Callichromatini</taxon>
        <taxon>Aromia</taxon>
    </lineage>
</organism>
<proteinExistence type="predicted"/>
<evidence type="ECO:0000313" key="1">
    <source>
        <dbReference type="EMBL" id="KAJ8960066.1"/>
    </source>
</evidence>
<feature type="non-terminal residue" evidence="1">
    <location>
        <position position="1"/>
    </location>
</feature>
<dbReference type="AlphaFoldDB" id="A0AAV8Z9D9"/>
<protein>
    <submittedName>
        <fullName evidence="1">Uncharacterized protein</fullName>
    </submittedName>
</protein>